<proteinExistence type="predicted"/>
<feature type="transmembrane region" description="Helical" evidence="2">
    <location>
        <begin position="55"/>
        <end position="80"/>
    </location>
</feature>
<organism evidence="3 4">
    <name type="scientific">Coniosporium apollinis</name>
    <dbReference type="NCBI Taxonomy" id="61459"/>
    <lineage>
        <taxon>Eukaryota</taxon>
        <taxon>Fungi</taxon>
        <taxon>Dikarya</taxon>
        <taxon>Ascomycota</taxon>
        <taxon>Pezizomycotina</taxon>
        <taxon>Dothideomycetes</taxon>
        <taxon>Dothideomycetes incertae sedis</taxon>
        <taxon>Coniosporium</taxon>
    </lineage>
</organism>
<keyword evidence="4" id="KW-1185">Reference proteome</keyword>
<evidence type="ECO:0000313" key="4">
    <source>
        <dbReference type="Proteomes" id="UP001172684"/>
    </source>
</evidence>
<feature type="transmembrane region" description="Helical" evidence="2">
    <location>
        <begin position="92"/>
        <end position="112"/>
    </location>
</feature>
<keyword evidence="2" id="KW-0812">Transmembrane</keyword>
<dbReference type="EMBL" id="JAPDRL010000039">
    <property type="protein sequence ID" value="KAJ9664113.1"/>
    <property type="molecule type" value="Genomic_DNA"/>
</dbReference>
<feature type="transmembrane region" description="Helical" evidence="2">
    <location>
        <begin position="118"/>
        <end position="143"/>
    </location>
</feature>
<gene>
    <name evidence="3" type="ORF">H2201_005353</name>
</gene>
<protein>
    <recommendedName>
        <fullName evidence="5">MARVEL domain-containing protein</fullName>
    </recommendedName>
</protein>
<evidence type="ECO:0000256" key="1">
    <source>
        <dbReference type="SAM" id="MobiDB-lite"/>
    </source>
</evidence>
<feature type="region of interest" description="Disordered" evidence="1">
    <location>
        <begin position="265"/>
        <end position="320"/>
    </location>
</feature>
<sequence>MLSREPRYKTLAELSTERDNVAWYWRFIAFTSSWMILGGYLLLPSTYDTDPRLRFSVHILSIFIVALLTAGYSLTALLYFAVHSLLFHRDSVILPTLASSLLGLLTILYNFVSCTRYAFTAGAISSLILSSTSITIYALLFLLNHRKISRLQSSSSLLGGSYAAVTPNHAQHTYYSDPNYYSNYMQNMYPAAYTPTEMNPAPSRPVTDDDYIAQQMALLLTKADPGPSPDAMTETFRIDLPGEGDETPVNQAGGVREYYGRSGGGFLSVGQGQPQRSMWDRMRGRPVDRGRSVERGGRSDERAKSREERRREIELGTLQA</sequence>
<comment type="caution">
    <text evidence="3">The sequence shown here is derived from an EMBL/GenBank/DDBJ whole genome shotgun (WGS) entry which is preliminary data.</text>
</comment>
<dbReference type="Proteomes" id="UP001172684">
    <property type="component" value="Unassembled WGS sequence"/>
</dbReference>
<name>A0ABQ9NTJ2_9PEZI</name>
<feature type="transmembrane region" description="Helical" evidence="2">
    <location>
        <begin position="21"/>
        <end position="43"/>
    </location>
</feature>
<keyword evidence="2" id="KW-0472">Membrane</keyword>
<feature type="compositionally biased region" description="Basic and acidic residues" evidence="1">
    <location>
        <begin position="278"/>
        <end position="314"/>
    </location>
</feature>
<reference evidence="3" key="1">
    <citation type="submission" date="2022-10" db="EMBL/GenBank/DDBJ databases">
        <title>Culturing micro-colonial fungi from biological soil crusts in the Mojave desert and describing Neophaeococcomyces mojavensis, and introducing the new genera and species Taxawa tesnikishii.</title>
        <authorList>
            <person name="Kurbessoian T."/>
            <person name="Stajich J.E."/>
        </authorList>
    </citation>
    <scope>NUCLEOTIDE SEQUENCE</scope>
    <source>
        <strain evidence="3">TK_1</strain>
    </source>
</reference>
<evidence type="ECO:0008006" key="5">
    <source>
        <dbReference type="Google" id="ProtNLM"/>
    </source>
</evidence>
<evidence type="ECO:0000256" key="2">
    <source>
        <dbReference type="SAM" id="Phobius"/>
    </source>
</evidence>
<accession>A0ABQ9NTJ2</accession>
<evidence type="ECO:0000313" key="3">
    <source>
        <dbReference type="EMBL" id="KAJ9664113.1"/>
    </source>
</evidence>
<keyword evidence="2" id="KW-1133">Transmembrane helix</keyword>